<feature type="domain" description="Rotatin N-terminal" evidence="2">
    <location>
        <begin position="25"/>
        <end position="125"/>
    </location>
</feature>
<dbReference type="InterPro" id="IPR029249">
    <property type="entry name" value="Rotatin_N"/>
</dbReference>
<dbReference type="eggNOG" id="ENOG502QPM7">
    <property type="taxonomic scope" value="Eukaryota"/>
</dbReference>
<feature type="compositionally biased region" description="Acidic residues" evidence="1">
    <location>
        <begin position="1512"/>
        <end position="1529"/>
    </location>
</feature>
<organism evidence="4">
    <name type="scientific">Drosophila grimshawi</name>
    <name type="common">Hawaiian fruit fly</name>
    <name type="synonym">Idiomyia grimshawi</name>
    <dbReference type="NCBI Taxonomy" id="7222"/>
    <lineage>
        <taxon>Eukaryota</taxon>
        <taxon>Metazoa</taxon>
        <taxon>Ecdysozoa</taxon>
        <taxon>Arthropoda</taxon>
        <taxon>Hexapoda</taxon>
        <taxon>Insecta</taxon>
        <taxon>Pterygota</taxon>
        <taxon>Neoptera</taxon>
        <taxon>Endopterygota</taxon>
        <taxon>Diptera</taxon>
        <taxon>Brachycera</taxon>
        <taxon>Muscomorpha</taxon>
        <taxon>Ephydroidea</taxon>
        <taxon>Drosophilidae</taxon>
        <taxon>Drosophila</taxon>
        <taxon>Hawaiian Drosophila</taxon>
    </lineage>
</organism>
<dbReference type="GO" id="GO:0005814">
    <property type="term" value="C:centriole"/>
    <property type="evidence" value="ECO:0007669"/>
    <property type="project" value="TreeGrafter"/>
</dbReference>
<dbReference type="GO" id="GO:0036064">
    <property type="term" value="C:ciliary basal body"/>
    <property type="evidence" value="ECO:0007669"/>
    <property type="project" value="InterPro"/>
</dbReference>
<dbReference type="OrthoDB" id="428850at2759"/>
<evidence type="ECO:0000313" key="3">
    <source>
        <dbReference type="EMBL" id="EDV99577.1"/>
    </source>
</evidence>
<dbReference type="InterPro" id="IPR030791">
    <property type="entry name" value="Rotatin"/>
</dbReference>
<dbReference type="GO" id="GO:0005813">
    <property type="term" value="C:centrosome"/>
    <property type="evidence" value="ECO:0007669"/>
    <property type="project" value="InterPro"/>
</dbReference>
<evidence type="ECO:0000256" key="1">
    <source>
        <dbReference type="SAM" id="MobiDB-lite"/>
    </source>
</evidence>
<dbReference type="PANTHER" id="PTHR31691">
    <property type="entry name" value="ROTATIN"/>
    <property type="match status" value="1"/>
</dbReference>
<evidence type="ECO:0000313" key="4">
    <source>
        <dbReference type="Proteomes" id="UP000001070"/>
    </source>
</evidence>
<dbReference type="FunCoup" id="B4JJ25">
    <property type="interactions" value="6"/>
</dbReference>
<name>B4JJ25_DROGR</name>
<protein>
    <submittedName>
        <fullName evidence="3">GH12425</fullName>
    </submittedName>
</protein>
<dbReference type="HOGENOM" id="CLU_232193_0_0_1"/>
<dbReference type="GO" id="GO:0010457">
    <property type="term" value="P:centriole-centriole cohesion"/>
    <property type="evidence" value="ECO:0007669"/>
    <property type="project" value="TreeGrafter"/>
</dbReference>
<proteinExistence type="predicted"/>
<dbReference type="PhylomeDB" id="B4JJ25"/>
<dbReference type="Proteomes" id="UP000001070">
    <property type="component" value="Unassembled WGS sequence"/>
</dbReference>
<sequence>MSTSTKEKDALPQAIFIDLTNESLEIRMRAFEHVETSLMRCLHHEEAINFKPVVLVKQLIRWFGFTPPTAPDRVLALLLELMRSDYGDVIIRKIPCRRFQTELGKIRQILRGLSTERCLKLLDKIESLLDIMYNSSGESQSSISEMAFSVDSFHLHGEDYETAWSRASLNDLATMTTIVDGLTVENDQQLQQKLINIQIKVCDYPVEYLLQTPNMYLHLLHMQKLQQSSETLFHINRALLTIVKLMQYRIGKRTRTIHYAKCIESDLEANLQLRIPSALGLLLTGCLDQVKRPELEHCAHNWQLIELIVQVIKTFAQLGAPMPGHHVQRLGAMVPELISYCNSIDLSNVTETRHMAKVLMMPRLGSLIFNGLLLDVIMQNASTIDRATGLTLLQPLILDSSYLWCEPQRRHDLSQLYGRIIEENTLEQKQMALLKAAYELAVGQLLAERRLPPLELLAKQCEISYVLVQLGSECLLQQLCDAIVKCTSLYMSKPELRNQAETLLLTVFDLPDKDLRNYALRLLKQPVVEHFHAFMNKTNYFPGCSNLQLARQHILGLPIGTGLLRKLLVAGWRPLQSFPPQALQQWCVDYLIMLLGLAKLIPACEFAIIFKMVMPVVPLLVCRAINQPQLQLLLWQLFEPDGQYVETPQALRGNICYLFHPDAEMRKDAMARVAYILITQDHQLKYRPAMHKLSLDLLGHNLCVINPPIEYASIFCDRRSAPATKTMPALLRLLGTPDLKPAIRKSTLVQLNILMHSWLAAHTYASCDGAYVLCLRVIHDLILCAAADDADTLQPAVGILLRVLCCSERFRREFSDNVELLVCLMRCIFLLPHSQQLCAEASTCIFLLLFDEHITVEEGSLHVDVDLSAMSLPVTYVLSNSVSPTFAMRGLAMQEHLRATHFAGSAALDAQYWRLLLAHCVCGSAGDLTMSTIHELDIRESLKVRASEVALVHATQVHRQLQYQLAEASNCSSHEMLQQLVASIQMFLVFKRVDVESVQCKRLWMMLHKYLRLMPSNDADRKLYTELLELCRSCLRHRLTPVLHGLCEALRNDPDHSFVLILHDSNVSLHLLHLVTECLVLLISSPQHNQTNNISWHNKLFMELSILTRTNFQLRNLQHVRCLLRVLRQLSNQPLNLDDAKLQSYYQQFVQLSSSLRTNTQTGAQWQRDCLLIICQLQANSKFRPADSLKSGSGLKVLRYLMGLCGHGDGEVRTVAWVAVANWCTSSGDKLPSVLLDFNDFLPSGLAECCLVTLLNANELMLVRELAGRLFELLMPHTGIEACNLLLQRHSFHKEAHLALGALHVASSIRPDGDRSSAKHSCEIIGCYVSICVRLIVLNPISCATHVQSAFINALSDVMKMPKTEMTKHLAYMNLCAGNICRLYSLCYQHNVQFIQRSICRDTLLIDGYYSLMDIVLDQQLPVPQNHLIELLKLLMVFFKDEDAYKYLCLKFRSQPNMLCDLIMYGLSLDFVHGTVQQYTLATLSLLLAKVLNSRDELNVLVIFEEYVNDTSDEHEDDGETVMDTDTNTDSDRENTLNKQLQILSLKTVAKQKKPKSKTPNNPKQAMERYARRTGTSQLYHRLDRLFELHYPNGKYSFLHPPTKSHVQVCEVLGNLLKLSSQVTDMATSCELMQRVLHLIETFLDDATVGSATVYVRRVGAHKTRDIINNLLVQLNMLMNWHSASHAVITDPQMAIRFVRVLLRLWPWISHSMMLKHMTVRLSMLLTEHSLEMCKQTSLLLSNHSHSLLQLMVRLAEHETSKKEPTADNSHADSIIDAALRVMINCCSCIEGRLGLSKMRVLDMFDTVLPASGRCTKATKVKPEVRLSWLAFWEIFSRYEQGSKICHFDSLLSAVRRNPPLCILRLRCLRILRNMCFSNGNRMQLVALTEFVDLLRDIVSQPVQDGLGERDTNIDPYVEHHLVVLCLWKLFGFSAKCRAMLRGTKLHKQLIMLSDHLADKQTDAFEKLSFAIELRDLLEKLFESLES</sequence>
<feature type="region of interest" description="Disordered" evidence="1">
    <location>
        <begin position="1512"/>
        <end position="1534"/>
    </location>
</feature>
<dbReference type="PANTHER" id="PTHR31691:SF1">
    <property type="entry name" value="ROTATIN"/>
    <property type="match status" value="1"/>
</dbReference>
<evidence type="ECO:0000259" key="2">
    <source>
        <dbReference type="Pfam" id="PF14726"/>
    </source>
</evidence>
<gene>
    <name evidence="3" type="primary">Dgri\GH12425</name>
    <name evidence="3" type="ORF">Dgri_GH12425</name>
</gene>
<dbReference type="GO" id="GO:0032053">
    <property type="term" value="P:ciliary basal body organization"/>
    <property type="evidence" value="ECO:0007669"/>
    <property type="project" value="TreeGrafter"/>
</dbReference>
<dbReference type="OMA" id="MINCCSC"/>
<dbReference type="InParanoid" id="B4JJ25"/>
<dbReference type="Pfam" id="PF14726">
    <property type="entry name" value="RTTN_N"/>
    <property type="match status" value="1"/>
</dbReference>
<keyword evidence="4" id="KW-1185">Reference proteome</keyword>
<dbReference type="KEGG" id="dgr:6565415"/>
<dbReference type="EMBL" id="CH916370">
    <property type="protein sequence ID" value="EDV99577.1"/>
    <property type="molecule type" value="Genomic_DNA"/>
</dbReference>
<accession>B4JJ25</accession>
<reference evidence="3 4" key="1">
    <citation type="journal article" date="2007" name="Nature">
        <title>Evolution of genes and genomes on the Drosophila phylogeny.</title>
        <authorList>
            <consortium name="Drosophila 12 Genomes Consortium"/>
            <person name="Clark A.G."/>
            <person name="Eisen M.B."/>
            <person name="Smith D.R."/>
            <person name="Bergman C.M."/>
            <person name="Oliver B."/>
            <person name="Markow T.A."/>
            <person name="Kaufman T.C."/>
            <person name="Kellis M."/>
            <person name="Gelbart W."/>
            <person name="Iyer V.N."/>
            <person name="Pollard D.A."/>
            <person name="Sackton T.B."/>
            <person name="Larracuente A.M."/>
            <person name="Singh N.D."/>
            <person name="Abad J.P."/>
            <person name="Abt D.N."/>
            <person name="Adryan B."/>
            <person name="Aguade M."/>
            <person name="Akashi H."/>
            <person name="Anderson W.W."/>
            <person name="Aquadro C.F."/>
            <person name="Ardell D.H."/>
            <person name="Arguello R."/>
            <person name="Artieri C.G."/>
            <person name="Barbash D.A."/>
            <person name="Barker D."/>
            <person name="Barsanti P."/>
            <person name="Batterham P."/>
            <person name="Batzoglou S."/>
            <person name="Begun D."/>
            <person name="Bhutkar A."/>
            <person name="Blanco E."/>
            <person name="Bosak S.A."/>
            <person name="Bradley R.K."/>
            <person name="Brand A.D."/>
            <person name="Brent M.R."/>
            <person name="Brooks A.N."/>
            <person name="Brown R.H."/>
            <person name="Butlin R.K."/>
            <person name="Caggese C."/>
            <person name="Calvi B.R."/>
            <person name="Bernardo de Carvalho A."/>
            <person name="Caspi A."/>
            <person name="Castrezana S."/>
            <person name="Celniker S.E."/>
            <person name="Chang J.L."/>
            <person name="Chapple C."/>
            <person name="Chatterji S."/>
            <person name="Chinwalla A."/>
            <person name="Civetta A."/>
            <person name="Clifton S.W."/>
            <person name="Comeron J.M."/>
            <person name="Costello J.C."/>
            <person name="Coyne J.A."/>
            <person name="Daub J."/>
            <person name="David R.G."/>
            <person name="Delcher A.L."/>
            <person name="Delehaunty K."/>
            <person name="Do C.B."/>
            <person name="Ebling H."/>
            <person name="Edwards K."/>
            <person name="Eickbush T."/>
            <person name="Evans J.D."/>
            <person name="Filipski A."/>
            <person name="Findeiss S."/>
            <person name="Freyhult E."/>
            <person name="Fulton L."/>
            <person name="Fulton R."/>
            <person name="Garcia A.C."/>
            <person name="Gardiner A."/>
            <person name="Garfield D.A."/>
            <person name="Garvin B.E."/>
            <person name="Gibson G."/>
            <person name="Gilbert D."/>
            <person name="Gnerre S."/>
            <person name="Godfrey J."/>
            <person name="Good R."/>
            <person name="Gotea V."/>
            <person name="Gravely B."/>
            <person name="Greenberg A.J."/>
            <person name="Griffiths-Jones S."/>
            <person name="Gross S."/>
            <person name="Guigo R."/>
            <person name="Gustafson E.A."/>
            <person name="Haerty W."/>
            <person name="Hahn M.W."/>
            <person name="Halligan D.L."/>
            <person name="Halpern A.L."/>
            <person name="Halter G.M."/>
            <person name="Han M.V."/>
            <person name="Heger A."/>
            <person name="Hillier L."/>
            <person name="Hinrichs A.S."/>
            <person name="Holmes I."/>
            <person name="Hoskins R.A."/>
            <person name="Hubisz M.J."/>
            <person name="Hultmark D."/>
            <person name="Huntley M.A."/>
            <person name="Jaffe D.B."/>
            <person name="Jagadeeshan S."/>
            <person name="Jeck W.R."/>
            <person name="Johnson J."/>
            <person name="Jones C.D."/>
            <person name="Jordan W.C."/>
            <person name="Karpen G.H."/>
            <person name="Kataoka E."/>
            <person name="Keightley P.D."/>
            <person name="Kheradpour P."/>
            <person name="Kirkness E.F."/>
            <person name="Koerich L.B."/>
            <person name="Kristiansen K."/>
            <person name="Kudrna D."/>
            <person name="Kulathinal R.J."/>
            <person name="Kumar S."/>
            <person name="Kwok R."/>
            <person name="Lander E."/>
            <person name="Langley C.H."/>
            <person name="Lapoint R."/>
            <person name="Lazzaro B.P."/>
            <person name="Lee S.J."/>
            <person name="Levesque L."/>
            <person name="Li R."/>
            <person name="Lin C.F."/>
            <person name="Lin M.F."/>
            <person name="Lindblad-Toh K."/>
            <person name="Llopart A."/>
            <person name="Long M."/>
            <person name="Low L."/>
            <person name="Lozovsky E."/>
            <person name="Lu J."/>
            <person name="Luo M."/>
            <person name="Machado C.A."/>
            <person name="Makalowski W."/>
            <person name="Marzo M."/>
            <person name="Matsuda M."/>
            <person name="Matzkin L."/>
            <person name="McAllister B."/>
            <person name="McBride C.S."/>
            <person name="McKernan B."/>
            <person name="McKernan K."/>
            <person name="Mendez-Lago M."/>
            <person name="Minx P."/>
            <person name="Mollenhauer M.U."/>
            <person name="Montooth K."/>
            <person name="Mount S.M."/>
            <person name="Mu X."/>
            <person name="Myers E."/>
            <person name="Negre B."/>
            <person name="Newfeld S."/>
            <person name="Nielsen R."/>
            <person name="Noor M.A."/>
            <person name="O'Grady P."/>
            <person name="Pachter L."/>
            <person name="Papaceit M."/>
            <person name="Parisi M.J."/>
            <person name="Parisi M."/>
            <person name="Parts L."/>
            <person name="Pedersen J.S."/>
            <person name="Pesole G."/>
            <person name="Phillippy A.M."/>
            <person name="Ponting C.P."/>
            <person name="Pop M."/>
            <person name="Porcelli D."/>
            <person name="Powell J.R."/>
            <person name="Prohaska S."/>
            <person name="Pruitt K."/>
            <person name="Puig M."/>
            <person name="Quesneville H."/>
            <person name="Ram K.R."/>
            <person name="Rand D."/>
            <person name="Rasmussen M.D."/>
            <person name="Reed L.K."/>
            <person name="Reenan R."/>
            <person name="Reily A."/>
            <person name="Remington K.A."/>
            <person name="Rieger T.T."/>
            <person name="Ritchie M.G."/>
            <person name="Robin C."/>
            <person name="Rogers Y.H."/>
            <person name="Rohde C."/>
            <person name="Rozas J."/>
            <person name="Rubenfield M.J."/>
            <person name="Ruiz A."/>
            <person name="Russo S."/>
            <person name="Salzberg S.L."/>
            <person name="Sanchez-Gracia A."/>
            <person name="Saranga D.J."/>
            <person name="Sato H."/>
            <person name="Schaeffer S.W."/>
            <person name="Schatz M.C."/>
            <person name="Schlenke T."/>
            <person name="Schwartz R."/>
            <person name="Segarra C."/>
            <person name="Singh R.S."/>
            <person name="Sirot L."/>
            <person name="Sirota M."/>
            <person name="Sisneros N.B."/>
            <person name="Smith C.D."/>
            <person name="Smith T.F."/>
            <person name="Spieth J."/>
            <person name="Stage D.E."/>
            <person name="Stark A."/>
            <person name="Stephan W."/>
            <person name="Strausberg R.L."/>
            <person name="Strempel S."/>
            <person name="Sturgill D."/>
            <person name="Sutton G."/>
            <person name="Sutton G.G."/>
            <person name="Tao W."/>
            <person name="Teichmann S."/>
            <person name="Tobari Y.N."/>
            <person name="Tomimura Y."/>
            <person name="Tsolas J.M."/>
            <person name="Valente V.L."/>
            <person name="Venter E."/>
            <person name="Venter J.C."/>
            <person name="Vicario S."/>
            <person name="Vieira F.G."/>
            <person name="Vilella A.J."/>
            <person name="Villasante A."/>
            <person name="Walenz B."/>
            <person name="Wang J."/>
            <person name="Wasserman M."/>
            <person name="Watts T."/>
            <person name="Wilson D."/>
            <person name="Wilson R.K."/>
            <person name="Wing R.A."/>
            <person name="Wolfner M.F."/>
            <person name="Wong A."/>
            <person name="Wong G.K."/>
            <person name="Wu C.I."/>
            <person name="Wu G."/>
            <person name="Yamamoto D."/>
            <person name="Yang H.P."/>
            <person name="Yang S.P."/>
            <person name="Yorke J.A."/>
            <person name="Yoshida K."/>
            <person name="Zdobnov E."/>
            <person name="Zhang P."/>
            <person name="Zhang Y."/>
            <person name="Zimin A.V."/>
            <person name="Baldwin J."/>
            <person name="Abdouelleil A."/>
            <person name="Abdulkadir J."/>
            <person name="Abebe A."/>
            <person name="Abera B."/>
            <person name="Abreu J."/>
            <person name="Acer S.C."/>
            <person name="Aftuck L."/>
            <person name="Alexander A."/>
            <person name="An P."/>
            <person name="Anderson E."/>
            <person name="Anderson S."/>
            <person name="Arachi H."/>
            <person name="Azer M."/>
            <person name="Bachantsang P."/>
            <person name="Barry A."/>
            <person name="Bayul T."/>
            <person name="Berlin A."/>
            <person name="Bessette D."/>
            <person name="Bloom T."/>
            <person name="Blye J."/>
            <person name="Boguslavskiy L."/>
            <person name="Bonnet C."/>
            <person name="Boukhgalter B."/>
            <person name="Bourzgui I."/>
            <person name="Brown A."/>
            <person name="Cahill P."/>
            <person name="Channer S."/>
            <person name="Cheshatsang Y."/>
            <person name="Chuda L."/>
            <person name="Citroen M."/>
            <person name="Collymore A."/>
            <person name="Cooke P."/>
            <person name="Costello M."/>
            <person name="D'Aco K."/>
            <person name="Daza R."/>
            <person name="De Haan G."/>
            <person name="DeGray S."/>
            <person name="DeMaso C."/>
            <person name="Dhargay N."/>
            <person name="Dooley K."/>
            <person name="Dooley E."/>
            <person name="Doricent M."/>
            <person name="Dorje P."/>
            <person name="Dorjee K."/>
            <person name="Dupes A."/>
            <person name="Elong R."/>
            <person name="Falk J."/>
            <person name="Farina A."/>
            <person name="Faro S."/>
            <person name="Ferguson D."/>
            <person name="Fisher S."/>
            <person name="Foley C.D."/>
            <person name="Franke A."/>
            <person name="Friedrich D."/>
            <person name="Gadbois L."/>
            <person name="Gearin G."/>
            <person name="Gearin C.R."/>
            <person name="Giannoukos G."/>
            <person name="Goode T."/>
            <person name="Graham J."/>
            <person name="Grandbois E."/>
            <person name="Grewal S."/>
            <person name="Gyaltsen K."/>
            <person name="Hafez N."/>
            <person name="Hagos B."/>
            <person name="Hall J."/>
            <person name="Henson C."/>
            <person name="Hollinger A."/>
            <person name="Honan T."/>
            <person name="Huard M.D."/>
            <person name="Hughes L."/>
            <person name="Hurhula B."/>
            <person name="Husby M.E."/>
            <person name="Kamat A."/>
            <person name="Kanga B."/>
            <person name="Kashin S."/>
            <person name="Khazanovich D."/>
            <person name="Kisner P."/>
            <person name="Lance K."/>
            <person name="Lara M."/>
            <person name="Lee W."/>
            <person name="Lennon N."/>
            <person name="Letendre F."/>
            <person name="LeVine R."/>
            <person name="Lipovsky A."/>
            <person name="Liu X."/>
            <person name="Liu J."/>
            <person name="Liu S."/>
            <person name="Lokyitsang T."/>
            <person name="Lokyitsang Y."/>
            <person name="Lubonja R."/>
            <person name="Lui A."/>
            <person name="MacDonald P."/>
            <person name="Magnisalis V."/>
            <person name="Maru K."/>
            <person name="Matthews C."/>
            <person name="McCusker W."/>
            <person name="McDonough S."/>
            <person name="Mehta T."/>
            <person name="Meldrim J."/>
            <person name="Meneus L."/>
            <person name="Mihai O."/>
            <person name="Mihalev A."/>
            <person name="Mihova T."/>
            <person name="Mittelman R."/>
            <person name="Mlenga V."/>
            <person name="Montmayeur A."/>
            <person name="Mulrain L."/>
            <person name="Navidi A."/>
            <person name="Naylor J."/>
            <person name="Negash T."/>
            <person name="Nguyen T."/>
            <person name="Nguyen N."/>
            <person name="Nicol R."/>
            <person name="Norbu C."/>
            <person name="Norbu N."/>
            <person name="Novod N."/>
            <person name="O'Neill B."/>
            <person name="Osman S."/>
            <person name="Markiewicz E."/>
            <person name="Oyono O.L."/>
            <person name="Patti C."/>
            <person name="Phunkhang P."/>
            <person name="Pierre F."/>
            <person name="Priest M."/>
            <person name="Raghuraman S."/>
            <person name="Rege F."/>
            <person name="Reyes R."/>
            <person name="Rise C."/>
            <person name="Rogov P."/>
            <person name="Ross K."/>
            <person name="Ryan E."/>
            <person name="Settipalli S."/>
            <person name="Shea T."/>
            <person name="Sherpa N."/>
            <person name="Shi L."/>
            <person name="Shih D."/>
            <person name="Sparrow T."/>
            <person name="Spaulding J."/>
            <person name="Stalker J."/>
            <person name="Stange-Thomann N."/>
            <person name="Stavropoulos S."/>
            <person name="Stone C."/>
            <person name="Strader C."/>
            <person name="Tesfaye S."/>
            <person name="Thomson T."/>
            <person name="Thoulutsang Y."/>
            <person name="Thoulutsang D."/>
            <person name="Topham K."/>
            <person name="Topping I."/>
            <person name="Tsamla T."/>
            <person name="Vassiliev H."/>
            <person name="Vo A."/>
            <person name="Wangchuk T."/>
            <person name="Wangdi T."/>
            <person name="Weiand M."/>
            <person name="Wilkinson J."/>
            <person name="Wilson A."/>
            <person name="Yadav S."/>
            <person name="Young G."/>
            <person name="Yu Q."/>
            <person name="Zembek L."/>
            <person name="Zhong D."/>
            <person name="Zimmer A."/>
            <person name="Zwirko Z."/>
            <person name="Jaffe D.B."/>
            <person name="Alvarez P."/>
            <person name="Brockman W."/>
            <person name="Butler J."/>
            <person name="Chin C."/>
            <person name="Gnerre S."/>
            <person name="Grabherr M."/>
            <person name="Kleber M."/>
            <person name="Mauceli E."/>
            <person name="MacCallum I."/>
        </authorList>
    </citation>
    <scope>NUCLEOTIDE SEQUENCE [LARGE SCALE GENOMIC DNA]</scope>
    <source>
        <strain evidence="4">Tucson 15287-2541.00</strain>
    </source>
</reference>
<dbReference type="GO" id="GO:0007099">
    <property type="term" value="P:centriole replication"/>
    <property type="evidence" value="ECO:0007669"/>
    <property type="project" value="TreeGrafter"/>
</dbReference>